<dbReference type="GO" id="GO:0003924">
    <property type="term" value="F:GTPase activity"/>
    <property type="evidence" value="ECO:0007669"/>
    <property type="project" value="InterPro"/>
</dbReference>
<dbReference type="Proteomes" id="UP000016587">
    <property type="component" value="Chromosome"/>
</dbReference>
<dbReference type="GO" id="GO:0001514">
    <property type="term" value="P:selenocysteine incorporation"/>
    <property type="evidence" value="ECO:0007669"/>
    <property type="project" value="InterPro"/>
</dbReference>
<dbReference type="InterPro" id="IPR015190">
    <property type="entry name" value="Elong_fac_SelB-wing-hlx_typ-2"/>
</dbReference>
<keyword evidence="5" id="KW-0648">Protein biosynthesis</keyword>
<dbReference type="FunFam" id="3.40.50.300:FF:001064">
    <property type="entry name" value="Selenocysteine-specific translation elongation factor"/>
    <property type="match status" value="1"/>
</dbReference>
<dbReference type="Pfam" id="PF00009">
    <property type="entry name" value="GTP_EFTU"/>
    <property type="match status" value="1"/>
</dbReference>
<dbReference type="Pfam" id="PF09107">
    <property type="entry name" value="WHD_3rd_SelB"/>
    <property type="match status" value="1"/>
</dbReference>
<reference evidence="10 11" key="1">
    <citation type="journal article" date="2013" name="J. Bacteriol.">
        <title>Roles of HynAB and Ech, the only two hydrogenases found in the model sulfate reducer Desulfovibrio gigas.</title>
        <authorList>
            <person name="Morais-Silva F.O."/>
            <person name="Santos C.I."/>
            <person name="Rodrigues R."/>
            <person name="Pereira I.A."/>
            <person name="Rodrigues-Pousada C."/>
        </authorList>
    </citation>
    <scope>NUCLEOTIDE SEQUENCE [LARGE SCALE GENOMIC DNA]</scope>
    <source>
        <strain evidence="11">ATCC 19364 / DSM 1382 / NCIMB 9332 / VKM B-1759</strain>
    </source>
</reference>
<dbReference type="Pfam" id="PF03144">
    <property type="entry name" value="GTP_EFTU_D2"/>
    <property type="match status" value="1"/>
</dbReference>
<dbReference type="InterPro" id="IPR036388">
    <property type="entry name" value="WH-like_DNA-bd_sf"/>
</dbReference>
<dbReference type="GO" id="GO:0005829">
    <property type="term" value="C:cytosol"/>
    <property type="evidence" value="ECO:0007669"/>
    <property type="project" value="TreeGrafter"/>
</dbReference>
<dbReference type="InterPro" id="IPR000795">
    <property type="entry name" value="T_Tr_GTP-bd_dom"/>
</dbReference>
<proteinExistence type="predicted"/>
<dbReference type="Pfam" id="PF25461">
    <property type="entry name" value="Beta-barrel_SelB"/>
    <property type="match status" value="1"/>
</dbReference>
<dbReference type="RefSeq" id="WP_021760533.1">
    <property type="nucleotide sequence ID" value="NC_022444.1"/>
</dbReference>
<dbReference type="PROSITE" id="PS00301">
    <property type="entry name" value="G_TR_1"/>
    <property type="match status" value="1"/>
</dbReference>
<dbReference type="Gene3D" id="2.40.30.10">
    <property type="entry name" value="Translation factors"/>
    <property type="match status" value="1"/>
</dbReference>
<dbReference type="GO" id="GO:0003746">
    <property type="term" value="F:translation elongation factor activity"/>
    <property type="evidence" value="ECO:0007669"/>
    <property type="project" value="UniProtKB-KW"/>
</dbReference>
<dbReference type="NCBIfam" id="TIGR00231">
    <property type="entry name" value="small_GTP"/>
    <property type="match status" value="1"/>
</dbReference>
<reference evidence="11" key="2">
    <citation type="submission" date="2013-07" db="EMBL/GenBank/DDBJ databases">
        <authorList>
            <person name="Morais-Silva F.O."/>
            <person name="Rezende A.M."/>
            <person name="Pimentel C."/>
            <person name="Resende D.M."/>
            <person name="Santos C.I."/>
            <person name="Clemente C."/>
            <person name="de Oliveira L.M."/>
            <person name="da Silva S.M."/>
            <person name="Costa D.A."/>
            <person name="Varela-Raposo A."/>
            <person name="Horacio E.C.A."/>
            <person name="Matos M."/>
            <person name="Flores O."/>
            <person name="Ruiz J.C."/>
            <person name="Rodrigues-Pousada C."/>
        </authorList>
    </citation>
    <scope>NUCLEOTIDE SEQUENCE [LARGE SCALE GENOMIC DNA]</scope>
    <source>
        <strain evidence="11">ATCC 19364 / DSM 1382 / NCIMB 9332 / VKM B-1759</strain>
    </source>
</reference>
<comment type="function">
    <text evidence="7">Translation factor necessary for the incorporation of selenocysteine into proteins. It probably replaces EF-Tu for the insertion of selenocysteine directed by the UGA codon. SelB binds GTP and GDP.</text>
</comment>
<dbReference type="GO" id="GO:0003723">
    <property type="term" value="F:RNA binding"/>
    <property type="evidence" value="ECO:0007669"/>
    <property type="project" value="InterPro"/>
</dbReference>
<accession>T2GAP8</accession>
<evidence type="ECO:0000256" key="8">
    <source>
        <dbReference type="ARBA" id="ARBA00031615"/>
    </source>
</evidence>
<dbReference type="PANTHER" id="PTHR43721:SF22">
    <property type="entry name" value="ELONGATION FACTOR TU, MITOCHONDRIAL"/>
    <property type="match status" value="1"/>
</dbReference>
<evidence type="ECO:0000256" key="3">
    <source>
        <dbReference type="ARBA" id="ARBA00022490"/>
    </source>
</evidence>
<dbReference type="STRING" id="1121448.DGI_1858"/>
<dbReference type="NCBIfam" id="TIGR00475">
    <property type="entry name" value="selB"/>
    <property type="match status" value="1"/>
</dbReference>
<evidence type="ECO:0000256" key="6">
    <source>
        <dbReference type="ARBA" id="ARBA00023134"/>
    </source>
</evidence>
<dbReference type="HOGENOM" id="CLU_023030_3_0_7"/>
<dbReference type="SUPFAM" id="SSF46785">
    <property type="entry name" value="Winged helix' DNA-binding domain"/>
    <property type="match status" value="3"/>
</dbReference>
<keyword evidence="10" id="KW-0251">Elongation factor</keyword>
<dbReference type="InterPro" id="IPR050055">
    <property type="entry name" value="EF-Tu_GTPase"/>
</dbReference>
<dbReference type="Gene3D" id="3.40.50.300">
    <property type="entry name" value="P-loop containing nucleotide triphosphate hydrolases"/>
    <property type="match status" value="1"/>
</dbReference>
<dbReference type="InterPro" id="IPR009000">
    <property type="entry name" value="Transl_B-barrel_sf"/>
</dbReference>
<protein>
    <recommendedName>
        <fullName evidence="2">Selenocysteine-specific elongation factor</fullName>
    </recommendedName>
    <alternativeName>
        <fullName evidence="8">SelB translation factor</fullName>
    </alternativeName>
</protein>
<name>T2GAP8_MEGG1</name>
<evidence type="ECO:0000313" key="10">
    <source>
        <dbReference type="EMBL" id="AGW13650.1"/>
    </source>
</evidence>
<evidence type="ECO:0000313" key="11">
    <source>
        <dbReference type="Proteomes" id="UP000016587"/>
    </source>
</evidence>
<keyword evidence="11" id="KW-1185">Reference proteome</keyword>
<dbReference type="PANTHER" id="PTHR43721">
    <property type="entry name" value="ELONGATION FACTOR TU-RELATED"/>
    <property type="match status" value="1"/>
</dbReference>
<keyword evidence="4" id="KW-0547">Nucleotide-binding</keyword>
<dbReference type="SUPFAM" id="SSF50465">
    <property type="entry name" value="EF-Tu/eEF-1alpha/eIF2-gamma C-terminal domain"/>
    <property type="match status" value="1"/>
</dbReference>
<dbReference type="SUPFAM" id="SSF50447">
    <property type="entry name" value="Translation proteins"/>
    <property type="match status" value="1"/>
</dbReference>
<dbReference type="Gene3D" id="1.10.10.10">
    <property type="entry name" value="Winged helix-like DNA-binding domain superfamily/Winged helix DNA-binding domain"/>
    <property type="match status" value="1"/>
</dbReference>
<dbReference type="EMBL" id="CP006585">
    <property type="protein sequence ID" value="AGW13650.1"/>
    <property type="molecule type" value="Genomic_DNA"/>
</dbReference>
<evidence type="ECO:0000256" key="4">
    <source>
        <dbReference type="ARBA" id="ARBA00022741"/>
    </source>
</evidence>
<dbReference type="SUPFAM" id="SSF52540">
    <property type="entry name" value="P-loop containing nucleoside triphosphate hydrolases"/>
    <property type="match status" value="1"/>
</dbReference>
<dbReference type="GO" id="GO:0005525">
    <property type="term" value="F:GTP binding"/>
    <property type="evidence" value="ECO:0007669"/>
    <property type="project" value="UniProtKB-KW"/>
</dbReference>
<dbReference type="Pfam" id="PF09106">
    <property type="entry name" value="WHD_2nd_SelB"/>
    <property type="match status" value="1"/>
</dbReference>
<dbReference type="InterPro" id="IPR015191">
    <property type="entry name" value="SelB_WHD4"/>
</dbReference>
<keyword evidence="6" id="KW-0342">GTP-binding</keyword>
<dbReference type="AlphaFoldDB" id="T2GAP8"/>
<dbReference type="PROSITE" id="PS51722">
    <property type="entry name" value="G_TR_2"/>
    <property type="match status" value="1"/>
</dbReference>
<dbReference type="InterPro" id="IPR005225">
    <property type="entry name" value="Small_GTP-bd"/>
</dbReference>
<dbReference type="InterPro" id="IPR057335">
    <property type="entry name" value="Beta-barrel_SelB"/>
</dbReference>
<dbReference type="InterPro" id="IPR004535">
    <property type="entry name" value="Transl_elong_SelB"/>
</dbReference>
<dbReference type="InterPro" id="IPR004161">
    <property type="entry name" value="EFTu-like_2"/>
</dbReference>
<dbReference type="CDD" id="cd04171">
    <property type="entry name" value="SelB"/>
    <property type="match status" value="1"/>
</dbReference>
<sequence length="643" mass="70098">MRPVIMGTAGHIDHGKTTLVKALTGIDCDRLVEEKKRGITIELGFAFLDLEGQRLSIVDVPGHEKFVKNMVAGATGIDFVLLVVAADEGVMPQTREHLEICQLLGISGGLVALTKCDMVDEDWLALATEDVAGFLHGTFLENAPIFPVSAHTGQGLPELKAALAAQVAAFAPTRRPDLARLPIDRVFTMKGHGTVVTGTLIAGQLVLGEDVVLYPSGTTSKIRSLQSHGAPTDTAPAGRRTAVNLAGLDVADIHRGDVLGRPGQLFPHLGWDVELTCLSSSPKALKHRLEVHFHHGARETQARIHLFDRDRLAPGERCICQIRFEEPMVGVYGDRFVIRSFAPLRTVAGGRVLNPLPRPRTFKVRRFNEADLQRLDPLLTGNPEALVATQLAMAGVLGRSLAELKAGANLDTKQLDAVLQAMSGRQTALLFDKEERRYVAGDTVQQLSAATLAFVKAFHAREPMKLGLSRGALSAAWPAATPPRLGHLVVERLLKQKDLETEGDVLKLAGHAVSMASDVAGFSQTLLAAYVAGGLTPPNLKDVLEPLAVTPKQAQPVLTLLQEQGTLVKVKEDMYFHAPALAELVTRVRAWFQDPDTPREEMGPDKFRELTGLTRKYLIPLLEWLDKEKITVRVGDKRRLRRQ</sequence>
<gene>
    <name evidence="10" type="primary">selB</name>
    <name evidence="10" type="ORF">DGI_1858</name>
</gene>
<feature type="domain" description="Tr-type G" evidence="9">
    <location>
        <begin position="1"/>
        <end position="173"/>
    </location>
</feature>
<dbReference type="PATRIC" id="fig|1121448.10.peg.1823"/>
<dbReference type="KEGG" id="dgg:DGI_1858"/>
<evidence type="ECO:0000256" key="7">
    <source>
        <dbReference type="ARBA" id="ARBA00025526"/>
    </source>
</evidence>
<dbReference type="InterPro" id="IPR036390">
    <property type="entry name" value="WH_DNA-bd_sf"/>
</dbReference>
<organism evidence="10 11">
    <name type="scientific">Megalodesulfovibrio gigas (strain ATCC 19364 / DSM 1382 / NCIMB 9332 / VKM B-1759)</name>
    <name type="common">Desulfovibrio gigas</name>
    <dbReference type="NCBI Taxonomy" id="1121448"/>
    <lineage>
        <taxon>Bacteria</taxon>
        <taxon>Pseudomonadati</taxon>
        <taxon>Thermodesulfobacteriota</taxon>
        <taxon>Desulfovibrionia</taxon>
        <taxon>Desulfovibrionales</taxon>
        <taxon>Desulfovibrionaceae</taxon>
        <taxon>Megalodesulfovibrio</taxon>
    </lineage>
</organism>
<evidence type="ECO:0000256" key="2">
    <source>
        <dbReference type="ARBA" id="ARBA00015953"/>
    </source>
</evidence>
<dbReference type="CDD" id="cd15491">
    <property type="entry name" value="selB_III"/>
    <property type="match status" value="1"/>
</dbReference>
<dbReference type="eggNOG" id="COG3276">
    <property type="taxonomic scope" value="Bacteria"/>
</dbReference>
<dbReference type="InterPro" id="IPR009001">
    <property type="entry name" value="Transl_elong_EF1A/Init_IF2_C"/>
</dbReference>
<evidence type="ECO:0000256" key="5">
    <source>
        <dbReference type="ARBA" id="ARBA00022917"/>
    </source>
</evidence>
<evidence type="ECO:0000256" key="1">
    <source>
        <dbReference type="ARBA" id="ARBA00004496"/>
    </source>
</evidence>
<keyword evidence="3" id="KW-0963">Cytoplasm</keyword>
<dbReference type="Gene3D" id="1.10.10.2770">
    <property type="match status" value="1"/>
</dbReference>
<comment type="subcellular location">
    <subcellularLocation>
        <location evidence="1">Cytoplasm</location>
    </subcellularLocation>
</comment>
<evidence type="ECO:0000259" key="9">
    <source>
        <dbReference type="PROSITE" id="PS51722"/>
    </source>
</evidence>
<dbReference type="InterPro" id="IPR027417">
    <property type="entry name" value="P-loop_NTPase"/>
</dbReference>
<dbReference type="CDD" id="cd03696">
    <property type="entry name" value="SelB_II"/>
    <property type="match status" value="1"/>
</dbReference>
<dbReference type="InterPro" id="IPR031157">
    <property type="entry name" value="G_TR_CS"/>
</dbReference>